<dbReference type="GeneID" id="113172158"/>
<evidence type="ECO:0000256" key="12">
    <source>
        <dbReference type="ARBA" id="ARBA00039249"/>
    </source>
</evidence>
<dbReference type="Proteomes" id="UP000265040">
    <property type="component" value="Chromosome 17"/>
</dbReference>
<gene>
    <name evidence="15" type="primary">CATIP</name>
</gene>
<dbReference type="GO" id="GO:0005634">
    <property type="term" value="C:nucleus"/>
    <property type="evidence" value="ECO:0007669"/>
    <property type="project" value="UniProtKB-SubCell"/>
</dbReference>
<dbReference type="FunCoup" id="A0A3Q1HEF7">
    <property type="interactions" value="923"/>
</dbReference>
<evidence type="ECO:0000256" key="5">
    <source>
        <dbReference type="ARBA" id="ARBA00022490"/>
    </source>
</evidence>
<dbReference type="OrthoDB" id="6334211at2759"/>
<dbReference type="GO" id="GO:0005886">
    <property type="term" value="C:plasma membrane"/>
    <property type="evidence" value="ECO:0007669"/>
    <property type="project" value="UniProtKB-SubCell"/>
</dbReference>
<evidence type="ECO:0000313" key="16">
    <source>
        <dbReference type="Proteomes" id="UP000265040"/>
    </source>
</evidence>
<evidence type="ECO:0000256" key="9">
    <source>
        <dbReference type="ARBA" id="ARBA00023242"/>
    </source>
</evidence>
<dbReference type="InParanoid" id="A0A3Q1HEF7"/>
<dbReference type="PANTHER" id="PTHR15505:SF3">
    <property type="entry name" value="CILIOGENESIS-ASSOCIATED TTC17-INTERACTING PROTEIN"/>
    <property type="match status" value="1"/>
</dbReference>
<evidence type="ECO:0000256" key="2">
    <source>
        <dbReference type="ARBA" id="ARBA00004236"/>
    </source>
</evidence>
<evidence type="ECO:0000256" key="1">
    <source>
        <dbReference type="ARBA" id="ARBA00004123"/>
    </source>
</evidence>
<dbReference type="Pfam" id="PF21772">
    <property type="entry name" value="CATIP_N"/>
    <property type="match status" value="1"/>
</dbReference>
<evidence type="ECO:0000259" key="14">
    <source>
        <dbReference type="Pfam" id="PF21772"/>
    </source>
</evidence>
<evidence type="ECO:0000256" key="11">
    <source>
        <dbReference type="ARBA" id="ARBA00037938"/>
    </source>
</evidence>
<evidence type="ECO:0000256" key="8">
    <source>
        <dbReference type="ARBA" id="ARBA00023212"/>
    </source>
</evidence>
<comment type="function">
    <text evidence="10">Plays a role in primary ciliogenesis by modulating actin polymerization.</text>
</comment>
<evidence type="ECO:0000256" key="4">
    <source>
        <dbReference type="ARBA" id="ARBA00022475"/>
    </source>
</evidence>
<dbReference type="RefSeq" id="XP_026230789.1">
    <property type="nucleotide sequence ID" value="XM_026375004.1"/>
</dbReference>
<keyword evidence="8" id="KW-0206">Cytoskeleton</keyword>
<reference evidence="15" key="1">
    <citation type="submission" date="2021-04" db="EMBL/GenBank/DDBJ databases">
        <authorList>
            <consortium name="Wellcome Sanger Institute Data Sharing"/>
        </authorList>
    </citation>
    <scope>NUCLEOTIDE SEQUENCE [LARGE SCALE GENOMIC DNA]</scope>
</reference>
<dbReference type="GO" id="GO:0030041">
    <property type="term" value="P:actin filament polymerization"/>
    <property type="evidence" value="ECO:0007669"/>
    <property type="project" value="TreeGrafter"/>
</dbReference>
<dbReference type="PANTHER" id="PTHR15505">
    <property type="entry name" value="RIIA DOMAIN-CONTAINING PROTEIN 1"/>
    <property type="match status" value="1"/>
</dbReference>
<dbReference type="InterPro" id="IPR048777">
    <property type="entry name" value="CATIP_N"/>
</dbReference>
<dbReference type="SUPFAM" id="SSF47391">
    <property type="entry name" value="Dimerization-anchoring domain of cAMP-dependent PK regulatory subunit"/>
    <property type="match status" value="1"/>
</dbReference>
<evidence type="ECO:0000313" key="15">
    <source>
        <dbReference type="Ensembl" id="ENSATEP00000005695.2"/>
    </source>
</evidence>
<keyword evidence="9" id="KW-0539">Nucleus</keyword>
<keyword evidence="7" id="KW-0472">Membrane</keyword>
<evidence type="ECO:0000256" key="7">
    <source>
        <dbReference type="ARBA" id="ARBA00023136"/>
    </source>
</evidence>
<feature type="domain" description="Ciliogenesis-associated TTC17-interacting protein N-terminal" evidence="14">
    <location>
        <begin position="31"/>
        <end position="258"/>
    </location>
</feature>
<keyword evidence="16" id="KW-1185">Reference proteome</keyword>
<protein>
    <recommendedName>
        <fullName evidence="12">Ciliogenesis-associated TTC17-interacting protein</fullName>
    </recommendedName>
</protein>
<feature type="region of interest" description="Disordered" evidence="13">
    <location>
        <begin position="1"/>
        <end position="24"/>
    </location>
</feature>
<keyword evidence="4" id="KW-1003">Cell membrane</keyword>
<reference evidence="15" key="3">
    <citation type="submission" date="2025-09" db="UniProtKB">
        <authorList>
            <consortium name="Ensembl"/>
        </authorList>
    </citation>
    <scope>IDENTIFICATION</scope>
</reference>
<sequence>MEPPEEEETPAGASAGIEGAEPGEELKASDEALTFMSSIEPTELQRCVFLDSLVTVSESGRDLGKFSVTVEFARRVQRPCMLLHAQSQGAIDDSPCGTTVTVYLTSDLEVLEEEYHEYVKLESHSLNKRCHMVQQDGQMVINKVTTVGEEVTKESVCYPMSVLRGLVTEGSSLLLMRLIALRKKVPQHMTFISLDQDLHIIHTTFSELALKQLEVESETVEVFGVERVVQSYKNRPTIWQCYFLDDGHLVNRVVVGSPVTMRLLQLSPQLEKGFDKIPLAWEEDMQMRSKFLDRKEELKADHASYLRQHPEIRALISDFLQFLLLRKPEDVFQFAREYFLPFLSHHPQQARTKDHKL</sequence>
<name>A0A3Q1HEF7_ANATE</name>
<dbReference type="GO" id="GO:0044782">
    <property type="term" value="P:cilium organization"/>
    <property type="evidence" value="ECO:0007669"/>
    <property type="project" value="TreeGrafter"/>
</dbReference>
<evidence type="ECO:0000256" key="13">
    <source>
        <dbReference type="SAM" id="MobiDB-lite"/>
    </source>
</evidence>
<evidence type="ECO:0000256" key="6">
    <source>
        <dbReference type="ARBA" id="ARBA00022794"/>
    </source>
</evidence>
<dbReference type="GeneTree" id="ENSGT00940000154101"/>
<dbReference type="AlphaFoldDB" id="A0A3Q1HEF7"/>
<dbReference type="CDD" id="cd22973">
    <property type="entry name" value="DD_CATIP"/>
    <property type="match status" value="1"/>
</dbReference>
<dbReference type="Ensembl" id="ENSATET00000005793.3">
    <property type="protein sequence ID" value="ENSATEP00000005695.2"/>
    <property type="gene ID" value="ENSATEG00000003962.3"/>
</dbReference>
<dbReference type="InterPro" id="IPR047501">
    <property type="entry name" value="DD_CATIP"/>
</dbReference>
<dbReference type="GO" id="GO:0005856">
    <property type="term" value="C:cytoskeleton"/>
    <property type="evidence" value="ECO:0007669"/>
    <property type="project" value="UniProtKB-SubCell"/>
</dbReference>
<comment type="subcellular location">
    <subcellularLocation>
        <location evidence="2">Cell membrane</location>
    </subcellularLocation>
    <subcellularLocation>
        <location evidence="3">Cytoplasm</location>
        <location evidence="3">Cytoskeleton</location>
    </subcellularLocation>
    <subcellularLocation>
        <location evidence="1">Nucleus</location>
    </subcellularLocation>
</comment>
<accession>A0A3Q1HEF7</accession>
<proteinExistence type="inferred from homology"/>
<dbReference type="STRING" id="64144.ENSATEP00000005695"/>
<comment type="similarity">
    <text evidence="11">Belongs to the CATIP family.</text>
</comment>
<evidence type="ECO:0000256" key="10">
    <source>
        <dbReference type="ARBA" id="ARBA00037538"/>
    </source>
</evidence>
<keyword evidence="5" id="KW-0963">Cytoplasm</keyword>
<evidence type="ECO:0000256" key="3">
    <source>
        <dbReference type="ARBA" id="ARBA00004245"/>
    </source>
</evidence>
<reference evidence="15" key="2">
    <citation type="submission" date="2025-08" db="UniProtKB">
        <authorList>
            <consortium name="Ensembl"/>
        </authorList>
    </citation>
    <scope>IDENTIFICATION</scope>
</reference>
<keyword evidence="6" id="KW-0970">Cilium biogenesis/degradation</keyword>
<organism evidence="15 16">
    <name type="scientific">Anabas testudineus</name>
    <name type="common">Climbing perch</name>
    <name type="synonym">Anthias testudineus</name>
    <dbReference type="NCBI Taxonomy" id="64144"/>
    <lineage>
        <taxon>Eukaryota</taxon>
        <taxon>Metazoa</taxon>
        <taxon>Chordata</taxon>
        <taxon>Craniata</taxon>
        <taxon>Vertebrata</taxon>
        <taxon>Euteleostomi</taxon>
        <taxon>Actinopterygii</taxon>
        <taxon>Neopterygii</taxon>
        <taxon>Teleostei</taxon>
        <taxon>Neoteleostei</taxon>
        <taxon>Acanthomorphata</taxon>
        <taxon>Anabantaria</taxon>
        <taxon>Anabantiformes</taxon>
        <taxon>Anabantoidei</taxon>
        <taxon>Anabantidae</taxon>
        <taxon>Anabas</taxon>
    </lineage>
</organism>